<keyword evidence="9 16" id="KW-0547">Nucleotide-binding</keyword>
<evidence type="ECO:0000313" key="17">
    <source>
        <dbReference type="EMBL" id="RZU35333.1"/>
    </source>
</evidence>
<evidence type="ECO:0000256" key="16">
    <source>
        <dbReference type="HAMAP-Rule" id="MF_01274"/>
    </source>
</evidence>
<evidence type="ECO:0000256" key="4">
    <source>
        <dbReference type="ARBA" id="ARBA00005225"/>
    </source>
</evidence>
<evidence type="ECO:0000256" key="6">
    <source>
        <dbReference type="ARBA" id="ARBA00012102"/>
    </source>
</evidence>
<evidence type="ECO:0000256" key="2">
    <source>
        <dbReference type="ARBA" id="ARBA00001958"/>
    </source>
</evidence>
<feature type="active site" description="Proton acceptor" evidence="16">
    <location>
        <position position="105"/>
    </location>
</feature>
<comment type="catalytic activity">
    <reaction evidence="1 16">
        <text>(R)-pantothenate + ATP = (R)-4'-phosphopantothenate + ADP + H(+)</text>
        <dbReference type="Rhea" id="RHEA:16373"/>
        <dbReference type="ChEBI" id="CHEBI:10986"/>
        <dbReference type="ChEBI" id="CHEBI:15378"/>
        <dbReference type="ChEBI" id="CHEBI:29032"/>
        <dbReference type="ChEBI" id="CHEBI:30616"/>
        <dbReference type="ChEBI" id="CHEBI:456216"/>
        <dbReference type="EC" id="2.7.1.33"/>
    </reaction>
</comment>
<dbReference type="UniPathway" id="UPA00241">
    <property type="reaction ID" value="UER00352"/>
</dbReference>
<evidence type="ECO:0000256" key="8">
    <source>
        <dbReference type="ARBA" id="ARBA00022679"/>
    </source>
</evidence>
<feature type="binding site" evidence="16">
    <location>
        <position position="177"/>
    </location>
    <ligand>
        <name>substrate</name>
    </ligand>
</feature>
<dbReference type="OrthoDB" id="9781305at2"/>
<dbReference type="CDD" id="cd24015">
    <property type="entry name" value="ASKHA_NBD_PanK-III"/>
    <property type="match status" value="1"/>
</dbReference>
<evidence type="ECO:0000256" key="13">
    <source>
        <dbReference type="ARBA" id="ARBA00022993"/>
    </source>
</evidence>
<dbReference type="GO" id="GO:0004594">
    <property type="term" value="F:pantothenate kinase activity"/>
    <property type="evidence" value="ECO:0007669"/>
    <property type="project" value="UniProtKB-UniRule"/>
</dbReference>
<dbReference type="InterPro" id="IPR004619">
    <property type="entry name" value="Type_III_PanK"/>
</dbReference>
<comment type="caution">
    <text evidence="16">Lacks conserved residue(s) required for the propagation of feature annotation.</text>
</comment>
<evidence type="ECO:0000256" key="3">
    <source>
        <dbReference type="ARBA" id="ARBA00004496"/>
    </source>
</evidence>
<comment type="caution">
    <text evidence="17">The sequence shown here is derived from an EMBL/GenBank/DDBJ whole genome shotgun (WGS) entry which is preliminary data.</text>
</comment>
<evidence type="ECO:0000256" key="10">
    <source>
        <dbReference type="ARBA" id="ARBA00022777"/>
    </source>
</evidence>
<keyword evidence="12 16" id="KW-0630">Potassium</keyword>
<proteinExistence type="inferred from homology"/>
<feature type="binding site" evidence="16">
    <location>
        <position position="126"/>
    </location>
    <ligand>
        <name>ATP</name>
        <dbReference type="ChEBI" id="CHEBI:30616"/>
    </ligand>
</feature>
<keyword evidence="13 16" id="KW-0173">Coenzyme A biosynthesis</keyword>
<keyword evidence="7 16" id="KW-0963">Cytoplasm</keyword>
<keyword evidence="18" id="KW-1185">Reference proteome</keyword>
<dbReference type="GO" id="GO:0005524">
    <property type="term" value="F:ATP binding"/>
    <property type="evidence" value="ECO:0007669"/>
    <property type="project" value="UniProtKB-UniRule"/>
</dbReference>
<name>A0A4Q7YFF6_9GAMM</name>
<keyword evidence="11 16" id="KW-0067">ATP-binding</keyword>
<comment type="cofactor">
    <cofactor evidence="16">
        <name>NH4(+)</name>
        <dbReference type="ChEBI" id="CHEBI:28938"/>
    </cofactor>
    <cofactor evidence="16">
        <name>K(+)</name>
        <dbReference type="ChEBI" id="CHEBI:29103"/>
    </cofactor>
    <text evidence="16">A monovalent cation. Ammonium or potassium.</text>
</comment>
<comment type="subunit">
    <text evidence="5 16">Homodimer.</text>
</comment>
<evidence type="ECO:0000256" key="12">
    <source>
        <dbReference type="ARBA" id="ARBA00022958"/>
    </source>
</evidence>
<comment type="pathway">
    <text evidence="4 16">Cofactor biosynthesis; coenzyme A biosynthesis; CoA from (R)-pantothenate: step 1/5.</text>
</comment>
<dbReference type="AlphaFoldDB" id="A0A4Q7YFF6"/>
<comment type="similarity">
    <text evidence="14 16">Belongs to the type III pantothenate kinase family.</text>
</comment>
<feature type="binding site" evidence="16">
    <location>
        <begin position="8"/>
        <end position="15"/>
    </location>
    <ligand>
        <name>ATP</name>
        <dbReference type="ChEBI" id="CHEBI:30616"/>
    </ligand>
</feature>
<dbReference type="Proteomes" id="UP000292423">
    <property type="component" value="Unassembled WGS sequence"/>
</dbReference>
<dbReference type="PANTHER" id="PTHR34265:SF1">
    <property type="entry name" value="TYPE III PANTOTHENATE KINASE"/>
    <property type="match status" value="1"/>
</dbReference>
<dbReference type="GO" id="GO:0015937">
    <property type="term" value="P:coenzyme A biosynthetic process"/>
    <property type="evidence" value="ECO:0007669"/>
    <property type="project" value="UniProtKB-UniRule"/>
</dbReference>
<evidence type="ECO:0000256" key="7">
    <source>
        <dbReference type="ARBA" id="ARBA00022490"/>
    </source>
</evidence>
<sequence>MSNQIFFDFGNSRVKAWLCRHGEVLSRFNIPHQMAMEELIPALPADFKKAVDFIGVASVLDDDSNNAFARVAFMTWAVSPQWANSQKEFAGVYNGYADPRLLGVDRWVNVIAVSDRPCCCVVSCGTALAIDFVADRRHCGGFILPGYTMQLNALIHGTKRVRPDEGKTIELAPGVSTTEAVHRGIVIGLVGAVEKAISDFEKAEGRACSLVLTGGEAGKLGPHLSVSHDIIPELLLVGLQRYFGCAMST</sequence>
<evidence type="ECO:0000256" key="5">
    <source>
        <dbReference type="ARBA" id="ARBA00011738"/>
    </source>
</evidence>
<dbReference type="Gene3D" id="3.30.420.40">
    <property type="match status" value="2"/>
</dbReference>
<evidence type="ECO:0000256" key="1">
    <source>
        <dbReference type="ARBA" id="ARBA00001206"/>
    </source>
</evidence>
<reference evidence="17 18" key="1">
    <citation type="submission" date="2019-02" db="EMBL/GenBank/DDBJ databases">
        <title>Genomic Encyclopedia of Type Strains, Phase IV (KMG-IV): sequencing the most valuable type-strain genomes for metagenomic binning, comparative biology and taxonomic classification.</title>
        <authorList>
            <person name="Goeker M."/>
        </authorList>
    </citation>
    <scope>NUCLEOTIDE SEQUENCE [LARGE SCALE GENOMIC DNA]</scope>
    <source>
        <strain evidence="17 18">DSM 105135</strain>
    </source>
</reference>
<keyword evidence="8 16" id="KW-0808">Transferase</keyword>
<dbReference type="RefSeq" id="WP_130415825.1">
    <property type="nucleotide sequence ID" value="NZ_SHKX01000018.1"/>
</dbReference>
<evidence type="ECO:0000256" key="15">
    <source>
        <dbReference type="ARBA" id="ARBA00040883"/>
    </source>
</evidence>
<dbReference type="EMBL" id="SHKX01000018">
    <property type="protein sequence ID" value="RZU35333.1"/>
    <property type="molecule type" value="Genomic_DNA"/>
</dbReference>
<evidence type="ECO:0000256" key="11">
    <source>
        <dbReference type="ARBA" id="ARBA00022840"/>
    </source>
</evidence>
<gene>
    <name evidence="16" type="primary">coaX</name>
    <name evidence="17" type="ORF">EV700_3285</name>
</gene>
<evidence type="ECO:0000313" key="18">
    <source>
        <dbReference type="Proteomes" id="UP000292423"/>
    </source>
</evidence>
<dbReference type="PANTHER" id="PTHR34265">
    <property type="entry name" value="TYPE III PANTOTHENATE KINASE"/>
    <property type="match status" value="1"/>
</dbReference>
<dbReference type="InterPro" id="IPR043129">
    <property type="entry name" value="ATPase_NBD"/>
</dbReference>
<evidence type="ECO:0000256" key="14">
    <source>
        <dbReference type="ARBA" id="ARBA00038036"/>
    </source>
</evidence>
<keyword evidence="10 16" id="KW-0418">Kinase</keyword>
<protein>
    <recommendedName>
        <fullName evidence="15 16">Type III pantothenate kinase</fullName>
        <ecNumber evidence="6 16">2.7.1.33</ecNumber>
    </recommendedName>
    <alternativeName>
        <fullName evidence="16">PanK-III</fullName>
    </alternativeName>
    <alternativeName>
        <fullName evidence="16">Pantothenic acid kinase</fullName>
    </alternativeName>
</protein>
<comment type="function">
    <text evidence="16">Catalyzes the phosphorylation of pantothenate (Pan), the first step in CoA biosynthesis.</text>
</comment>
<dbReference type="NCBIfam" id="TIGR00671">
    <property type="entry name" value="baf"/>
    <property type="match status" value="1"/>
</dbReference>
<organism evidence="17 18">
    <name type="scientific">Fluviicoccus keumensis</name>
    <dbReference type="NCBI Taxonomy" id="1435465"/>
    <lineage>
        <taxon>Bacteria</taxon>
        <taxon>Pseudomonadati</taxon>
        <taxon>Pseudomonadota</taxon>
        <taxon>Gammaproteobacteria</taxon>
        <taxon>Moraxellales</taxon>
        <taxon>Moraxellaceae</taxon>
        <taxon>Fluviicoccus</taxon>
    </lineage>
</organism>
<feature type="binding site" evidence="16">
    <location>
        <position position="96"/>
    </location>
    <ligand>
        <name>substrate</name>
    </ligand>
</feature>
<dbReference type="SUPFAM" id="SSF53067">
    <property type="entry name" value="Actin-like ATPase domain"/>
    <property type="match status" value="2"/>
</dbReference>
<dbReference type="GO" id="GO:0005737">
    <property type="term" value="C:cytoplasm"/>
    <property type="evidence" value="ECO:0007669"/>
    <property type="project" value="UniProtKB-SubCell"/>
</dbReference>
<comment type="subcellular location">
    <subcellularLocation>
        <location evidence="3 16">Cytoplasm</location>
    </subcellularLocation>
</comment>
<comment type="cofactor">
    <cofactor evidence="2">
        <name>K(+)</name>
        <dbReference type="ChEBI" id="CHEBI:29103"/>
    </cofactor>
</comment>
<dbReference type="Pfam" id="PF03309">
    <property type="entry name" value="Pan_kinase"/>
    <property type="match status" value="1"/>
</dbReference>
<accession>A0A4Q7YFF6</accession>
<dbReference type="EC" id="2.7.1.33" evidence="6 16"/>
<feature type="binding site" evidence="16">
    <location>
        <begin position="103"/>
        <end position="106"/>
    </location>
    <ligand>
        <name>substrate</name>
    </ligand>
</feature>
<evidence type="ECO:0000256" key="9">
    <source>
        <dbReference type="ARBA" id="ARBA00022741"/>
    </source>
</evidence>
<dbReference type="HAMAP" id="MF_01274">
    <property type="entry name" value="Pantothen_kinase_3"/>
    <property type="match status" value="1"/>
</dbReference>